<dbReference type="EMBL" id="LGUB01000216">
    <property type="protein sequence ID" value="KRH93788.1"/>
    <property type="molecule type" value="Genomic_DNA"/>
</dbReference>
<organism evidence="1 2">
    <name type="scientific">Pseudoloma neurophilia</name>
    <dbReference type="NCBI Taxonomy" id="146866"/>
    <lineage>
        <taxon>Eukaryota</taxon>
        <taxon>Fungi</taxon>
        <taxon>Fungi incertae sedis</taxon>
        <taxon>Microsporidia</taxon>
        <taxon>Pseudoloma</taxon>
    </lineage>
</organism>
<name>A0A0R0LWR5_9MICR</name>
<sequence length="40" mass="4921">MFTFIIKRNKNISRPFSKKKAALKEEQITFFLYLYLHQNL</sequence>
<comment type="caution">
    <text evidence="1">The sequence shown here is derived from an EMBL/GenBank/DDBJ whole genome shotgun (WGS) entry which is preliminary data.</text>
</comment>
<proteinExistence type="predicted"/>
<keyword evidence="2" id="KW-1185">Reference proteome</keyword>
<reference evidence="1 2" key="1">
    <citation type="submission" date="2015-07" db="EMBL/GenBank/DDBJ databases">
        <title>The genome of Pseudoloma neurophilia, a relevant intracellular parasite of the zebrafish.</title>
        <authorList>
            <person name="Ndikumana S."/>
            <person name="Pelin A."/>
            <person name="Sanders J."/>
            <person name="Corradi N."/>
        </authorList>
    </citation>
    <scope>NUCLEOTIDE SEQUENCE [LARGE SCALE GENOMIC DNA]</scope>
    <source>
        <strain evidence="1 2">MK1</strain>
    </source>
</reference>
<gene>
    <name evidence="1" type="ORF">M153_5730003976</name>
</gene>
<dbReference type="VEuPathDB" id="MicrosporidiaDB:M153_5730003976"/>
<protein>
    <submittedName>
        <fullName evidence="1">Uncharacterized protein</fullName>
    </submittedName>
</protein>
<accession>A0A0R0LWR5</accession>
<dbReference type="Proteomes" id="UP000051530">
    <property type="component" value="Unassembled WGS sequence"/>
</dbReference>
<evidence type="ECO:0000313" key="1">
    <source>
        <dbReference type="EMBL" id="KRH93788.1"/>
    </source>
</evidence>
<evidence type="ECO:0000313" key="2">
    <source>
        <dbReference type="Proteomes" id="UP000051530"/>
    </source>
</evidence>
<dbReference type="AlphaFoldDB" id="A0A0R0LWR5"/>